<dbReference type="EMBL" id="VSRR010009021">
    <property type="protein sequence ID" value="MPC49661.1"/>
    <property type="molecule type" value="Genomic_DNA"/>
</dbReference>
<feature type="region of interest" description="Disordered" evidence="1">
    <location>
        <begin position="1"/>
        <end position="69"/>
    </location>
</feature>
<proteinExistence type="predicted"/>
<accession>A0A5B7FQE1</accession>
<feature type="compositionally biased region" description="Basic and acidic residues" evidence="1">
    <location>
        <begin position="20"/>
        <end position="32"/>
    </location>
</feature>
<reference evidence="2 3" key="1">
    <citation type="submission" date="2019-05" db="EMBL/GenBank/DDBJ databases">
        <title>Another draft genome of Portunus trituberculatus and its Hox gene families provides insights of decapod evolution.</title>
        <authorList>
            <person name="Jeong J.-H."/>
            <person name="Song I."/>
            <person name="Kim S."/>
            <person name="Choi T."/>
            <person name="Kim D."/>
            <person name="Ryu S."/>
            <person name="Kim W."/>
        </authorList>
    </citation>
    <scope>NUCLEOTIDE SEQUENCE [LARGE SCALE GENOMIC DNA]</scope>
    <source>
        <tissue evidence="2">Muscle</tissue>
    </source>
</reference>
<dbReference type="Proteomes" id="UP000324222">
    <property type="component" value="Unassembled WGS sequence"/>
</dbReference>
<keyword evidence="3" id="KW-1185">Reference proteome</keyword>
<protein>
    <submittedName>
        <fullName evidence="2">Uncharacterized protein</fullName>
    </submittedName>
</protein>
<feature type="compositionally biased region" description="Polar residues" evidence="1">
    <location>
        <begin position="58"/>
        <end position="69"/>
    </location>
</feature>
<name>A0A5B7FQE1_PORTR</name>
<feature type="compositionally biased region" description="Basic and acidic residues" evidence="1">
    <location>
        <begin position="43"/>
        <end position="57"/>
    </location>
</feature>
<organism evidence="2 3">
    <name type="scientific">Portunus trituberculatus</name>
    <name type="common">Swimming crab</name>
    <name type="synonym">Neptunus trituberculatus</name>
    <dbReference type="NCBI Taxonomy" id="210409"/>
    <lineage>
        <taxon>Eukaryota</taxon>
        <taxon>Metazoa</taxon>
        <taxon>Ecdysozoa</taxon>
        <taxon>Arthropoda</taxon>
        <taxon>Crustacea</taxon>
        <taxon>Multicrustacea</taxon>
        <taxon>Malacostraca</taxon>
        <taxon>Eumalacostraca</taxon>
        <taxon>Eucarida</taxon>
        <taxon>Decapoda</taxon>
        <taxon>Pleocyemata</taxon>
        <taxon>Brachyura</taxon>
        <taxon>Eubrachyura</taxon>
        <taxon>Portunoidea</taxon>
        <taxon>Portunidae</taxon>
        <taxon>Portuninae</taxon>
        <taxon>Portunus</taxon>
    </lineage>
</organism>
<sequence>MRCAFSLSRSLSHGKKKRYAREGLPRTKEAKHLRYSSQPWRASLRDKKCNKNVDDTSSKSGNATSVTPT</sequence>
<evidence type="ECO:0000256" key="1">
    <source>
        <dbReference type="SAM" id="MobiDB-lite"/>
    </source>
</evidence>
<evidence type="ECO:0000313" key="2">
    <source>
        <dbReference type="EMBL" id="MPC49661.1"/>
    </source>
</evidence>
<gene>
    <name evidence="2" type="ORF">E2C01_043471</name>
</gene>
<evidence type="ECO:0000313" key="3">
    <source>
        <dbReference type="Proteomes" id="UP000324222"/>
    </source>
</evidence>
<dbReference type="AlphaFoldDB" id="A0A5B7FQE1"/>
<comment type="caution">
    <text evidence="2">The sequence shown here is derived from an EMBL/GenBank/DDBJ whole genome shotgun (WGS) entry which is preliminary data.</text>
</comment>